<dbReference type="GO" id="GO:0008168">
    <property type="term" value="F:methyltransferase activity"/>
    <property type="evidence" value="ECO:0007669"/>
    <property type="project" value="UniProtKB-KW"/>
</dbReference>
<keyword evidence="1" id="KW-0472">Membrane</keyword>
<dbReference type="Pfam" id="PF23525">
    <property type="entry name" value="Methyltransf_36"/>
    <property type="match status" value="1"/>
</dbReference>
<feature type="domain" description="AprA-like N-terminal" evidence="3">
    <location>
        <begin position="9"/>
        <end position="74"/>
    </location>
</feature>
<dbReference type="InterPro" id="IPR056394">
    <property type="entry name" value="AprA-like_N"/>
</dbReference>
<protein>
    <submittedName>
        <fullName evidence="5">Class I SAM-dependent methyltransferase</fullName>
    </submittedName>
</protein>
<evidence type="ECO:0000256" key="1">
    <source>
        <dbReference type="SAM" id="Phobius"/>
    </source>
</evidence>
<accession>A0A915YEC1</accession>
<feature type="domain" description="AprA-like MT2-like" evidence="2">
    <location>
        <begin position="267"/>
        <end position="531"/>
    </location>
</feature>
<dbReference type="EMBL" id="AP026867">
    <property type="protein sequence ID" value="BDS11558.1"/>
    <property type="molecule type" value="Genomic_DNA"/>
</dbReference>
<keyword evidence="6" id="KW-1185">Reference proteome</keyword>
<evidence type="ECO:0000313" key="6">
    <source>
        <dbReference type="Proteomes" id="UP001060919"/>
    </source>
</evidence>
<evidence type="ECO:0000313" key="5">
    <source>
        <dbReference type="EMBL" id="BDS11558.1"/>
    </source>
</evidence>
<feature type="domain" description="AprA winged helix" evidence="4">
    <location>
        <begin position="160"/>
        <end position="254"/>
    </location>
</feature>
<dbReference type="SUPFAM" id="SSF53335">
    <property type="entry name" value="S-adenosyl-L-methionine-dependent methyltransferases"/>
    <property type="match status" value="1"/>
</dbReference>
<evidence type="ECO:0000259" key="2">
    <source>
        <dbReference type="Pfam" id="PF23525"/>
    </source>
</evidence>
<dbReference type="InterPro" id="IPR056393">
    <property type="entry name" value="AprA-like_MT2"/>
</dbReference>
<evidence type="ECO:0000259" key="4">
    <source>
        <dbReference type="Pfam" id="PF23589"/>
    </source>
</evidence>
<dbReference type="InterPro" id="IPR056395">
    <property type="entry name" value="WH_AprA"/>
</dbReference>
<dbReference type="Pfam" id="PF23526">
    <property type="entry name" value="AprA_N"/>
    <property type="match status" value="1"/>
</dbReference>
<name>A0A915YEC1_9BACT</name>
<dbReference type="Pfam" id="PF23589">
    <property type="entry name" value="WHD_AprA"/>
    <property type="match status" value="1"/>
</dbReference>
<dbReference type="GO" id="GO:0032259">
    <property type="term" value="P:methylation"/>
    <property type="evidence" value="ECO:0007669"/>
    <property type="project" value="UniProtKB-KW"/>
</dbReference>
<keyword evidence="1" id="KW-0812">Transmembrane</keyword>
<keyword evidence="5" id="KW-0808">Transferase</keyword>
<dbReference type="KEGG" id="aup:AsAng_0022720"/>
<dbReference type="Gene3D" id="3.40.50.150">
    <property type="entry name" value="Vaccinia Virus protein VP39"/>
    <property type="match status" value="1"/>
</dbReference>
<reference evidence="5" key="1">
    <citation type="submission" date="2022-09" db="EMBL/GenBank/DDBJ databases">
        <title>Aureispira anguillicida sp. nov., isolated from Leptocephalus of Japanese eel Anguilla japonica.</title>
        <authorList>
            <person name="Yuasa K."/>
            <person name="Mekata T."/>
            <person name="Ikunari K."/>
        </authorList>
    </citation>
    <scope>NUCLEOTIDE SEQUENCE</scope>
    <source>
        <strain evidence="5">EL160426</strain>
    </source>
</reference>
<dbReference type="RefSeq" id="WP_264792719.1">
    <property type="nucleotide sequence ID" value="NZ_AP026867.1"/>
</dbReference>
<gene>
    <name evidence="5" type="ORF">AsAng_0022720</name>
</gene>
<proteinExistence type="predicted"/>
<sequence>MTREQKKIYRADLFQHLDGIVTAPTAYALYKKGVLDLILAEKSISLSKLTQTFRANEGYLNIALHTLASQGWLRHTIKADNEIEIATTALSELAFKYIPKYKDVVELLQISGKYHPRKFELEPFLFLESIFKKYSNNYGLELSNDEKQRQIQRQVLKHIEGIIVGPTVVALGMSGMFHNYFMEASFQPEEFHKDGASFGRLLDFFVFLNWFEKKNQTYRFTEKGMFYARRASAYGVTVSYIPMFRKVEELIFGDPEIFWRLPKNAKEIHVDRTMNVWGSGGAHAAYFKVVDKIIIDLFNQPIEQQPKGIVDMGCGNGAFLIHLYEVIEQRTIRGKLLEEYPLFLVGADFNQAALNVTRTNIIQANIWAKLIWGDIGRPDLLAKDLEENYGIQLKDLLNVRTFLDHNRIWSKPIDNRSPKESSSTGAYAFRGQRISTTAVENNLREHLTKWSPYVEKYGLLLIELHTIPPALAASNLGKTAATAYNATHGFSDQYIVEVDIFNKIAEEAGLFPDKNHFTKFPNSDIATVSINLLKKDTNQ</sequence>
<feature type="transmembrane region" description="Helical" evidence="1">
    <location>
        <begin position="159"/>
        <end position="181"/>
    </location>
</feature>
<organism evidence="5 6">
    <name type="scientific">Aureispira anguillae</name>
    <dbReference type="NCBI Taxonomy" id="2864201"/>
    <lineage>
        <taxon>Bacteria</taxon>
        <taxon>Pseudomonadati</taxon>
        <taxon>Bacteroidota</taxon>
        <taxon>Saprospiria</taxon>
        <taxon>Saprospirales</taxon>
        <taxon>Saprospiraceae</taxon>
        <taxon>Aureispira</taxon>
    </lineage>
</organism>
<keyword evidence="1" id="KW-1133">Transmembrane helix</keyword>
<keyword evidence="5" id="KW-0489">Methyltransferase</keyword>
<dbReference type="InterPro" id="IPR029063">
    <property type="entry name" value="SAM-dependent_MTases_sf"/>
</dbReference>
<dbReference type="AlphaFoldDB" id="A0A915YEC1"/>
<dbReference type="Proteomes" id="UP001060919">
    <property type="component" value="Chromosome"/>
</dbReference>
<evidence type="ECO:0000259" key="3">
    <source>
        <dbReference type="Pfam" id="PF23526"/>
    </source>
</evidence>